<feature type="binding site" evidence="7">
    <location>
        <begin position="299"/>
        <end position="301"/>
    </location>
    <ligand>
        <name>GTP</name>
        <dbReference type="ChEBI" id="CHEBI:37565"/>
    </ligand>
</feature>
<comment type="caution">
    <text evidence="10">The sequence shown here is derived from an EMBL/GenBank/DDBJ whole genome shotgun (WGS) entry which is preliminary data.</text>
</comment>
<dbReference type="SUPFAM" id="SSF52540">
    <property type="entry name" value="P-loop containing nucleoside triphosphate hydrolases"/>
    <property type="match status" value="1"/>
</dbReference>
<feature type="binding site" evidence="7">
    <location>
        <begin position="204"/>
        <end position="207"/>
    </location>
    <ligand>
        <name>GTP</name>
        <dbReference type="ChEBI" id="CHEBI:37565"/>
    </ligand>
</feature>
<accession>A0A1G2E2E0</accession>
<feature type="binding site" evidence="7">
    <location>
        <begin position="271"/>
        <end position="274"/>
    </location>
    <ligand>
        <name>GTP</name>
        <dbReference type="ChEBI" id="CHEBI:37565"/>
    </ligand>
</feature>
<dbReference type="Pfam" id="PF01926">
    <property type="entry name" value="MMR_HSR1"/>
    <property type="match status" value="1"/>
</dbReference>
<comment type="subunit">
    <text evidence="7">Monomer.</text>
</comment>
<dbReference type="EC" id="3.6.5.-" evidence="7"/>
<reference evidence="10 11" key="1">
    <citation type="journal article" date="2016" name="Nat. Commun.">
        <title>Thousands of microbial genomes shed light on interconnected biogeochemical processes in an aquifer system.</title>
        <authorList>
            <person name="Anantharaman K."/>
            <person name="Brown C.T."/>
            <person name="Hug L.A."/>
            <person name="Sharon I."/>
            <person name="Castelle C.J."/>
            <person name="Probst A.J."/>
            <person name="Thomas B.C."/>
            <person name="Singh A."/>
            <person name="Wilkins M.J."/>
            <person name="Karaoz U."/>
            <person name="Brodie E.L."/>
            <person name="Williams K.H."/>
            <person name="Hubbard S.S."/>
            <person name="Banfield J.F."/>
        </authorList>
    </citation>
    <scope>NUCLEOTIDE SEQUENCE [LARGE SCALE GENOMIC DNA]</scope>
</reference>
<dbReference type="FunFam" id="2.70.210.12:FF:000001">
    <property type="entry name" value="GTPase Obg"/>
    <property type="match status" value="1"/>
</dbReference>
<dbReference type="InterPro" id="IPR031167">
    <property type="entry name" value="G_OBG"/>
</dbReference>
<evidence type="ECO:0000256" key="6">
    <source>
        <dbReference type="ARBA" id="ARBA00023134"/>
    </source>
</evidence>
<evidence type="ECO:0000256" key="7">
    <source>
        <dbReference type="HAMAP-Rule" id="MF_01454"/>
    </source>
</evidence>
<keyword evidence="5 7" id="KW-0460">Magnesium</keyword>
<comment type="similarity">
    <text evidence="1 7">Belongs to the TRAFAC class OBG-HflX-like GTPase superfamily. OBG GTPase family.</text>
</comment>
<evidence type="ECO:0000256" key="2">
    <source>
        <dbReference type="ARBA" id="ARBA00022490"/>
    </source>
</evidence>
<dbReference type="GO" id="GO:0005525">
    <property type="term" value="F:GTP binding"/>
    <property type="evidence" value="ECO:0007669"/>
    <property type="project" value="UniProtKB-UniRule"/>
</dbReference>
<evidence type="ECO:0000256" key="3">
    <source>
        <dbReference type="ARBA" id="ARBA00022741"/>
    </source>
</evidence>
<evidence type="ECO:0000259" key="8">
    <source>
        <dbReference type="PROSITE" id="PS51710"/>
    </source>
</evidence>
<dbReference type="InterPro" id="IPR014100">
    <property type="entry name" value="GTP-bd_Obg/CgtA"/>
</dbReference>
<dbReference type="PANTHER" id="PTHR11702:SF31">
    <property type="entry name" value="MITOCHONDRIAL RIBOSOME-ASSOCIATED GTPASE 2"/>
    <property type="match status" value="1"/>
</dbReference>
<feature type="binding site" evidence="7">
    <location>
        <begin position="187"/>
        <end position="191"/>
    </location>
    <ligand>
        <name>GTP</name>
        <dbReference type="ChEBI" id="CHEBI:37565"/>
    </ligand>
</feature>
<dbReference type="GO" id="GO:0000287">
    <property type="term" value="F:magnesium ion binding"/>
    <property type="evidence" value="ECO:0007669"/>
    <property type="project" value="InterPro"/>
</dbReference>
<evidence type="ECO:0000313" key="11">
    <source>
        <dbReference type="Proteomes" id="UP000177360"/>
    </source>
</evidence>
<comment type="subcellular location">
    <subcellularLocation>
        <location evidence="7">Cytoplasm</location>
    </subcellularLocation>
</comment>
<dbReference type="NCBIfam" id="TIGR02729">
    <property type="entry name" value="Obg_CgtA"/>
    <property type="match status" value="1"/>
</dbReference>
<keyword evidence="4 7" id="KW-0378">Hydrolase</keyword>
<dbReference type="Gene3D" id="2.70.210.12">
    <property type="entry name" value="GTP1/OBG domain"/>
    <property type="match status" value="1"/>
</dbReference>
<dbReference type="PROSITE" id="PS51710">
    <property type="entry name" value="G_OBG"/>
    <property type="match status" value="1"/>
</dbReference>
<feature type="binding site" evidence="7">
    <location>
        <position position="189"/>
    </location>
    <ligand>
        <name>Mg(2+)</name>
        <dbReference type="ChEBI" id="CHEBI:18420"/>
    </ligand>
</feature>
<dbReference type="PROSITE" id="PS51883">
    <property type="entry name" value="OBG"/>
    <property type="match status" value="1"/>
</dbReference>
<dbReference type="EMBL" id="MHLZ01000033">
    <property type="protein sequence ID" value="OGZ19411.1"/>
    <property type="molecule type" value="Genomic_DNA"/>
</dbReference>
<evidence type="ECO:0000259" key="9">
    <source>
        <dbReference type="PROSITE" id="PS51883"/>
    </source>
</evidence>
<sequence>MLIDDVKIKARAGRGGDGATAFCKEKMCFGPTGANGGKGGDVYFEGVADLGAFIQFRYKKEIGAKSGGRGDGKLNDGATGDDLILKVPVGTVIHNLSTGRDFEIISIGQRLLVAKGGRGGKGNFKFRSSINTSPMEHQDGLPGQDYELRLELKMIADVGFIGLPNVGKSSLLNRLTNAKSKVANYPFTTLNPNLGVYYELILADIPGLIEGSSDGKGLGIKFLRHIERTKTVFHFISAESLNPVKDYQVVRNELETYNKKLLDKPEYLFLSKADLLDKKEADKKLEELKAINKEVIAISVIDDKSIKQVEKILRKIIKQKYE</sequence>
<dbReference type="PANTHER" id="PTHR11702">
    <property type="entry name" value="DEVELOPMENTALLY REGULATED GTP-BINDING PROTEIN-RELATED"/>
    <property type="match status" value="1"/>
</dbReference>
<name>A0A1G2E2E0_9BACT</name>
<dbReference type="PRINTS" id="PR00326">
    <property type="entry name" value="GTP1OBG"/>
</dbReference>
<comment type="cofactor">
    <cofactor evidence="7">
        <name>Mg(2+)</name>
        <dbReference type="ChEBI" id="CHEBI:18420"/>
    </cofactor>
</comment>
<keyword evidence="7" id="KW-0479">Metal-binding</keyword>
<dbReference type="Pfam" id="PF01018">
    <property type="entry name" value="GTP1_OBG"/>
    <property type="match status" value="1"/>
</dbReference>
<dbReference type="InterPro" id="IPR006073">
    <property type="entry name" value="GTP-bd"/>
</dbReference>
<comment type="function">
    <text evidence="7">An essential GTPase which binds GTP, GDP and possibly (p)ppGpp with moderate affinity, with high nucleotide exchange rates and a fairly low GTP hydrolysis rate. Plays a role in control of the cell cycle, stress response, ribosome biogenesis and in those bacteria that undergo differentiation, in morphogenesis control.</text>
</comment>
<dbReference type="SUPFAM" id="SSF82051">
    <property type="entry name" value="Obg GTP-binding protein N-terminal domain"/>
    <property type="match status" value="1"/>
</dbReference>
<dbReference type="CDD" id="cd01898">
    <property type="entry name" value="Obg"/>
    <property type="match status" value="1"/>
</dbReference>
<feature type="domain" description="Obg" evidence="9">
    <location>
        <begin position="1"/>
        <end position="155"/>
    </location>
</feature>
<evidence type="ECO:0000256" key="5">
    <source>
        <dbReference type="ARBA" id="ARBA00022842"/>
    </source>
</evidence>
<dbReference type="GO" id="GO:0042254">
    <property type="term" value="P:ribosome biogenesis"/>
    <property type="evidence" value="ECO:0007669"/>
    <property type="project" value="UniProtKB-UniRule"/>
</dbReference>
<dbReference type="InterPro" id="IPR036726">
    <property type="entry name" value="GTP1_OBG_dom_sf"/>
</dbReference>
<dbReference type="GO" id="GO:0005737">
    <property type="term" value="C:cytoplasm"/>
    <property type="evidence" value="ECO:0007669"/>
    <property type="project" value="UniProtKB-SubCell"/>
</dbReference>
<dbReference type="HAMAP" id="MF_01454">
    <property type="entry name" value="GTPase_Obg"/>
    <property type="match status" value="1"/>
</dbReference>
<dbReference type="AlphaFoldDB" id="A0A1G2E2E0"/>
<dbReference type="NCBIfam" id="TIGR00231">
    <property type="entry name" value="small_GTP"/>
    <property type="match status" value="1"/>
</dbReference>
<keyword evidence="2 7" id="KW-0963">Cytoplasm</keyword>
<feature type="domain" description="OBG-type G" evidence="8">
    <location>
        <begin position="156"/>
        <end position="318"/>
    </location>
</feature>
<proteinExistence type="inferred from homology"/>
<protein>
    <recommendedName>
        <fullName evidence="7">GTPase Obg</fullName>
        <ecNumber evidence="7">3.6.5.-</ecNumber>
    </recommendedName>
    <alternativeName>
        <fullName evidence="7">GTP-binding protein Obg</fullName>
    </alternativeName>
</protein>
<evidence type="ECO:0000256" key="1">
    <source>
        <dbReference type="ARBA" id="ARBA00007699"/>
    </source>
</evidence>
<dbReference type="NCBIfam" id="NF008956">
    <property type="entry name" value="PRK12299.1"/>
    <property type="match status" value="1"/>
</dbReference>
<dbReference type="InterPro" id="IPR005225">
    <property type="entry name" value="Small_GTP-bd"/>
</dbReference>
<dbReference type="PIRSF" id="PIRSF002401">
    <property type="entry name" value="GTP_bd_Obg/CgtA"/>
    <property type="match status" value="1"/>
</dbReference>
<feature type="binding site" evidence="7">
    <location>
        <begin position="162"/>
        <end position="169"/>
    </location>
    <ligand>
        <name>GTP</name>
        <dbReference type="ChEBI" id="CHEBI:37565"/>
    </ligand>
</feature>
<dbReference type="InterPro" id="IPR027417">
    <property type="entry name" value="P-loop_NTPase"/>
</dbReference>
<dbReference type="Proteomes" id="UP000177360">
    <property type="component" value="Unassembled WGS sequence"/>
</dbReference>
<evidence type="ECO:0000313" key="10">
    <source>
        <dbReference type="EMBL" id="OGZ19411.1"/>
    </source>
</evidence>
<evidence type="ECO:0000256" key="4">
    <source>
        <dbReference type="ARBA" id="ARBA00022801"/>
    </source>
</evidence>
<feature type="binding site" evidence="7">
    <location>
        <position position="169"/>
    </location>
    <ligand>
        <name>Mg(2+)</name>
        <dbReference type="ChEBI" id="CHEBI:18420"/>
    </ligand>
</feature>
<dbReference type="Gene3D" id="3.40.50.300">
    <property type="entry name" value="P-loop containing nucleotide triphosphate hydrolases"/>
    <property type="match status" value="1"/>
</dbReference>
<keyword evidence="3 7" id="KW-0547">Nucleotide-binding</keyword>
<keyword evidence="6 7" id="KW-0342">GTP-binding</keyword>
<organism evidence="10 11">
    <name type="scientific">Candidatus Nealsonbacteria bacterium RIFCSPHIGHO2_01_FULL_38_55</name>
    <dbReference type="NCBI Taxonomy" id="1801664"/>
    <lineage>
        <taxon>Bacteria</taxon>
        <taxon>Candidatus Nealsoniibacteriota</taxon>
    </lineage>
</organism>
<dbReference type="GO" id="GO:0003924">
    <property type="term" value="F:GTPase activity"/>
    <property type="evidence" value="ECO:0007669"/>
    <property type="project" value="UniProtKB-UniRule"/>
</dbReference>
<dbReference type="InterPro" id="IPR045086">
    <property type="entry name" value="OBG_GTPase"/>
</dbReference>
<dbReference type="InterPro" id="IPR006169">
    <property type="entry name" value="GTP1_OBG_dom"/>
</dbReference>
<gene>
    <name evidence="7" type="primary">obg</name>
    <name evidence="10" type="ORF">A2626_02310</name>
</gene>